<dbReference type="InterPro" id="IPR016467">
    <property type="entry name" value="DNA_recomb/repair_RecA-like"/>
</dbReference>
<evidence type="ECO:0000256" key="3">
    <source>
        <dbReference type="ARBA" id="ARBA00022763"/>
    </source>
</evidence>
<gene>
    <name evidence="8" type="ORF">ILUMI_24456</name>
</gene>
<sequence length="311" mass="34556">MDILKQRIHSSVYKQLSEAGIGSLKTILLKNELALGQCTKLNHDEIRNIVEEAADIVLKQELQSASEIPAWPRLFTGCDSIDSIIHGGIPVNGITEIVGSSGVGKTQLCLQLSLTSQFPLNLGGLDKGVVYICTEDTFPSKRLMQLVQTFPLQFTELQKIKFGDNIYIQHVSDFEQLRRCLYIRLPQLLAHRKIGLIIIDSIAGAFRSENVDVDYTNRSQELSAIASQLNKLGEMYGVAVVCTNQVTDNIKTGASEPCLGLAWSNLITCRFGIRRHFDSVRLFEVIFAPDLPNISCKFIIKDYGLDGIKNV</sequence>
<keyword evidence="9" id="KW-1185">Reference proteome</keyword>
<dbReference type="GO" id="GO:0033065">
    <property type="term" value="C:Rad51C-XRCC3 complex"/>
    <property type="evidence" value="ECO:0007669"/>
    <property type="project" value="TreeGrafter"/>
</dbReference>
<name>A0A8K0CA69_IGNLU</name>
<dbReference type="GO" id="GO:0005657">
    <property type="term" value="C:replication fork"/>
    <property type="evidence" value="ECO:0007669"/>
    <property type="project" value="TreeGrafter"/>
</dbReference>
<dbReference type="OrthoDB" id="1861185at2759"/>
<keyword evidence="2" id="KW-0547">Nucleotide-binding</keyword>
<evidence type="ECO:0000256" key="6">
    <source>
        <dbReference type="ARBA" id="ARBA00023242"/>
    </source>
</evidence>
<evidence type="ECO:0000256" key="5">
    <source>
        <dbReference type="ARBA" id="ARBA00023204"/>
    </source>
</evidence>
<dbReference type="PANTHER" id="PTHR46487">
    <property type="entry name" value="DNA REPAIR PROTEIN XRCC3"/>
    <property type="match status" value="1"/>
</dbReference>
<evidence type="ECO:0000256" key="4">
    <source>
        <dbReference type="ARBA" id="ARBA00022840"/>
    </source>
</evidence>
<reference evidence="8" key="1">
    <citation type="submission" date="2019-08" db="EMBL/GenBank/DDBJ databases">
        <title>The genome of the North American firefly Photinus pyralis.</title>
        <authorList>
            <consortium name="Photinus pyralis genome working group"/>
            <person name="Fallon T.R."/>
            <person name="Sander Lower S.E."/>
            <person name="Weng J.-K."/>
        </authorList>
    </citation>
    <scope>NUCLEOTIDE SEQUENCE</scope>
    <source>
        <strain evidence="8">TRF0915ILg1</strain>
        <tissue evidence="8">Whole body</tissue>
    </source>
</reference>
<dbReference type="GO" id="GO:0000722">
    <property type="term" value="P:telomere maintenance via recombination"/>
    <property type="evidence" value="ECO:0007669"/>
    <property type="project" value="TreeGrafter"/>
</dbReference>
<proteinExistence type="predicted"/>
<dbReference type="InterPro" id="IPR003593">
    <property type="entry name" value="AAA+_ATPase"/>
</dbReference>
<keyword evidence="6" id="KW-0539">Nucleus</keyword>
<evidence type="ECO:0000256" key="1">
    <source>
        <dbReference type="ARBA" id="ARBA00004123"/>
    </source>
</evidence>
<accession>A0A8K0CA69</accession>
<evidence type="ECO:0000313" key="8">
    <source>
        <dbReference type="EMBL" id="KAF2881721.1"/>
    </source>
</evidence>
<dbReference type="Proteomes" id="UP000801492">
    <property type="component" value="Unassembled WGS sequence"/>
</dbReference>
<evidence type="ECO:0000259" key="7">
    <source>
        <dbReference type="PROSITE" id="PS50162"/>
    </source>
</evidence>
<comment type="subcellular location">
    <subcellularLocation>
        <location evidence="1">Nucleus</location>
    </subcellularLocation>
</comment>
<dbReference type="SUPFAM" id="SSF52540">
    <property type="entry name" value="P-loop containing nucleoside triphosphate hydrolases"/>
    <property type="match status" value="1"/>
</dbReference>
<evidence type="ECO:0000256" key="2">
    <source>
        <dbReference type="ARBA" id="ARBA00022741"/>
    </source>
</evidence>
<dbReference type="GO" id="GO:0000400">
    <property type="term" value="F:four-way junction DNA binding"/>
    <property type="evidence" value="ECO:0007669"/>
    <property type="project" value="TreeGrafter"/>
</dbReference>
<dbReference type="InterPro" id="IPR027417">
    <property type="entry name" value="P-loop_NTPase"/>
</dbReference>
<dbReference type="SMART" id="SM00382">
    <property type="entry name" value="AAA"/>
    <property type="match status" value="1"/>
</dbReference>
<dbReference type="InterPro" id="IPR020588">
    <property type="entry name" value="RecA_ATP-bd"/>
</dbReference>
<dbReference type="PROSITE" id="PS50162">
    <property type="entry name" value="RECA_2"/>
    <property type="match status" value="1"/>
</dbReference>
<dbReference type="EMBL" id="VTPC01090704">
    <property type="protein sequence ID" value="KAF2881721.1"/>
    <property type="molecule type" value="Genomic_DNA"/>
</dbReference>
<keyword evidence="3" id="KW-0227">DNA damage</keyword>
<dbReference type="AlphaFoldDB" id="A0A8K0CA69"/>
<dbReference type="CDD" id="cd19491">
    <property type="entry name" value="XRCC3"/>
    <property type="match status" value="1"/>
</dbReference>
<dbReference type="InterPro" id="IPR013632">
    <property type="entry name" value="Rad51_C"/>
</dbReference>
<dbReference type="GO" id="GO:0071140">
    <property type="term" value="P:resolution of mitotic recombination intermediates"/>
    <property type="evidence" value="ECO:0007669"/>
    <property type="project" value="TreeGrafter"/>
</dbReference>
<organism evidence="8 9">
    <name type="scientific">Ignelater luminosus</name>
    <name type="common">Cucubano</name>
    <name type="synonym">Pyrophorus luminosus</name>
    <dbReference type="NCBI Taxonomy" id="2038154"/>
    <lineage>
        <taxon>Eukaryota</taxon>
        <taxon>Metazoa</taxon>
        <taxon>Ecdysozoa</taxon>
        <taxon>Arthropoda</taxon>
        <taxon>Hexapoda</taxon>
        <taxon>Insecta</taxon>
        <taxon>Pterygota</taxon>
        <taxon>Neoptera</taxon>
        <taxon>Endopterygota</taxon>
        <taxon>Coleoptera</taxon>
        <taxon>Polyphaga</taxon>
        <taxon>Elateriformia</taxon>
        <taxon>Elateroidea</taxon>
        <taxon>Elateridae</taxon>
        <taxon>Agrypninae</taxon>
        <taxon>Pyrophorini</taxon>
        <taxon>Ignelater</taxon>
    </lineage>
</organism>
<dbReference type="Gene3D" id="3.40.50.300">
    <property type="entry name" value="P-loop containing nucleotide triphosphate hydrolases"/>
    <property type="match status" value="1"/>
</dbReference>
<dbReference type="GO" id="GO:0005524">
    <property type="term" value="F:ATP binding"/>
    <property type="evidence" value="ECO:0007669"/>
    <property type="project" value="UniProtKB-KW"/>
</dbReference>
<dbReference type="InterPro" id="IPR047348">
    <property type="entry name" value="XRCC3-like_C"/>
</dbReference>
<protein>
    <recommendedName>
        <fullName evidence="7">RecA family profile 1 domain-containing protein</fullName>
    </recommendedName>
</protein>
<comment type="caution">
    <text evidence="8">The sequence shown here is derived from an EMBL/GenBank/DDBJ whole genome shotgun (WGS) entry which is preliminary data.</text>
</comment>
<dbReference type="GO" id="GO:0090656">
    <property type="term" value="P:t-circle formation"/>
    <property type="evidence" value="ECO:0007669"/>
    <property type="project" value="TreeGrafter"/>
</dbReference>
<dbReference type="Pfam" id="PF08423">
    <property type="entry name" value="Rad51"/>
    <property type="match status" value="1"/>
</dbReference>
<feature type="domain" description="RecA family profile 1" evidence="7">
    <location>
        <begin position="70"/>
        <end position="246"/>
    </location>
</feature>
<dbReference type="GO" id="GO:0140664">
    <property type="term" value="F:ATP-dependent DNA damage sensor activity"/>
    <property type="evidence" value="ECO:0007669"/>
    <property type="project" value="InterPro"/>
</dbReference>
<dbReference type="PANTHER" id="PTHR46487:SF1">
    <property type="entry name" value="DNA REPAIR PROTEIN XRCC3"/>
    <property type="match status" value="1"/>
</dbReference>
<dbReference type="GO" id="GO:0045003">
    <property type="term" value="P:double-strand break repair via synthesis-dependent strand annealing"/>
    <property type="evidence" value="ECO:0007669"/>
    <property type="project" value="TreeGrafter"/>
</dbReference>
<dbReference type="PIRSF" id="PIRSF005856">
    <property type="entry name" value="Rad51"/>
    <property type="match status" value="1"/>
</dbReference>
<keyword evidence="4" id="KW-0067">ATP-binding</keyword>
<keyword evidence="5" id="KW-0234">DNA repair</keyword>
<evidence type="ECO:0000313" key="9">
    <source>
        <dbReference type="Proteomes" id="UP000801492"/>
    </source>
</evidence>